<dbReference type="EMBL" id="JAGTJS010000019">
    <property type="protein sequence ID" value="KAH7243047.1"/>
    <property type="molecule type" value="Genomic_DNA"/>
</dbReference>
<protein>
    <recommendedName>
        <fullName evidence="1">Azaphilone pigments biosynthesis cluster protein L N-terminal domain-containing protein</fullName>
    </recommendedName>
</protein>
<evidence type="ECO:0000313" key="2">
    <source>
        <dbReference type="EMBL" id="KAH7243047.1"/>
    </source>
</evidence>
<name>A0A9P9GQT1_FUSSL</name>
<keyword evidence="3" id="KW-1185">Reference proteome</keyword>
<dbReference type="Pfam" id="PF12796">
    <property type="entry name" value="Ank_2"/>
    <property type="match status" value="1"/>
</dbReference>
<sequence>MDPLSVGASVVTFLGLAFSVTKTVHDVLSTIHDGPQVIQHLMEEFSQLRSILERLSQISMSAIDAAELDGLARKCNDDVAGFETRLRRLDTSGADGRRGRLWRKLKLCFTERDLEQMRHVVRGHVQLLTIRLNLSQVQQGSFSAAQSTEILNLLQKLREDVATLHQVNPAQTAAGDPTAPGIVELDMADDVHCANSDLSDSITRLMHLLEKKPCVVNSDDAEELVDDLERLLHSVQDEASTAMASGPAFGSKVSHNDGISKDLKLMRSVILSAPFINVNRSGPLRLFKAMSRGTIIRQERKWKIIDIGDGVVTMTSTKRRCRHPGQPGDSMNHQTGHGRDFAAKLVFEPKNTNKMLTISVNQGQVVYGSFTSILPQITVNSILPPESLVFRLAASGSIQELMALVADGKASLHDHDTFGQSLLHYSITNFPMCKFLIEQGLDVNEHSAHGGTPLYVASLAPSMFRALLVAGADPTIEVDTRFGNVLWRTSLRRDSTAEVLLREMYTISPFVQYADRETLDDNPFLICCRLLFRSHFTDGQVQTHFQKLSILLDHGYSINTRWEDGTNCLSQALLSFKSRGCFEKRAYVQARKAVLTYLVNNRADINWTDNKGRCVSDFAYSRVFCTPCSESFVPYMGDLWDSVLDDCGYDILPFRRLCPRRARYTGIYTRRVFEQLWEGREHRCPYWNDAPWPEFSPEDVPVLRTWAFLDENGKVCEQCQFCFESHFEPRGFICGKCGFCTSVLGCQCAQGGDNRHRLNCLRPLRRGIRWDQGQNRYFYLDYDDRSAHGVLDDNASCDRAVMDDEICSIGTHPERNDREDQQLDTIPQGDEHWHWNDLSSSTSPLSELAMDSSLSQGELFENPWG</sequence>
<feature type="domain" description="Azaphilone pigments biosynthesis cluster protein L N-terminal" evidence="1">
    <location>
        <begin position="1"/>
        <end position="160"/>
    </location>
</feature>
<dbReference type="Pfam" id="PF17111">
    <property type="entry name" value="PigL_N"/>
    <property type="match status" value="1"/>
</dbReference>
<dbReference type="SUPFAM" id="SSF48403">
    <property type="entry name" value="Ankyrin repeat"/>
    <property type="match status" value="1"/>
</dbReference>
<organism evidence="2 3">
    <name type="scientific">Fusarium solani</name>
    <name type="common">Filamentous fungus</name>
    <dbReference type="NCBI Taxonomy" id="169388"/>
    <lineage>
        <taxon>Eukaryota</taxon>
        <taxon>Fungi</taxon>
        <taxon>Dikarya</taxon>
        <taxon>Ascomycota</taxon>
        <taxon>Pezizomycotina</taxon>
        <taxon>Sordariomycetes</taxon>
        <taxon>Hypocreomycetidae</taxon>
        <taxon>Hypocreales</taxon>
        <taxon>Nectriaceae</taxon>
        <taxon>Fusarium</taxon>
        <taxon>Fusarium solani species complex</taxon>
    </lineage>
</organism>
<dbReference type="AlphaFoldDB" id="A0A9P9GQT1"/>
<evidence type="ECO:0000313" key="3">
    <source>
        <dbReference type="Proteomes" id="UP000736672"/>
    </source>
</evidence>
<dbReference type="Gene3D" id="1.25.40.20">
    <property type="entry name" value="Ankyrin repeat-containing domain"/>
    <property type="match status" value="2"/>
</dbReference>
<comment type="caution">
    <text evidence="2">The sequence shown here is derived from an EMBL/GenBank/DDBJ whole genome shotgun (WGS) entry which is preliminary data.</text>
</comment>
<dbReference type="InterPro" id="IPR036770">
    <property type="entry name" value="Ankyrin_rpt-contain_sf"/>
</dbReference>
<proteinExistence type="predicted"/>
<reference evidence="2" key="1">
    <citation type="journal article" date="2021" name="Nat. Commun.">
        <title>Genetic determinants of endophytism in the Arabidopsis root mycobiome.</title>
        <authorList>
            <person name="Mesny F."/>
            <person name="Miyauchi S."/>
            <person name="Thiergart T."/>
            <person name="Pickel B."/>
            <person name="Atanasova L."/>
            <person name="Karlsson M."/>
            <person name="Huettel B."/>
            <person name="Barry K.W."/>
            <person name="Haridas S."/>
            <person name="Chen C."/>
            <person name="Bauer D."/>
            <person name="Andreopoulos W."/>
            <person name="Pangilinan J."/>
            <person name="LaButti K."/>
            <person name="Riley R."/>
            <person name="Lipzen A."/>
            <person name="Clum A."/>
            <person name="Drula E."/>
            <person name="Henrissat B."/>
            <person name="Kohler A."/>
            <person name="Grigoriev I.V."/>
            <person name="Martin F.M."/>
            <person name="Hacquard S."/>
        </authorList>
    </citation>
    <scope>NUCLEOTIDE SEQUENCE</scope>
    <source>
        <strain evidence="2">FSSC 5 MPI-SDFR-AT-0091</strain>
    </source>
</reference>
<dbReference type="Proteomes" id="UP000736672">
    <property type="component" value="Unassembled WGS sequence"/>
</dbReference>
<dbReference type="OrthoDB" id="539213at2759"/>
<gene>
    <name evidence="2" type="ORF">B0J15DRAFT_597848</name>
</gene>
<dbReference type="InterPro" id="IPR031348">
    <property type="entry name" value="PigL_N"/>
</dbReference>
<dbReference type="InterPro" id="IPR002110">
    <property type="entry name" value="Ankyrin_rpt"/>
</dbReference>
<accession>A0A9P9GQT1</accession>
<evidence type="ECO:0000259" key="1">
    <source>
        <dbReference type="Pfam" id="PF17111"/>
    </source>
</evidence>